<feature type="compositionally biased region" description="Basic and acidic residues" evidence="1">
    <location>
        <begin position="419"/>
        <end position="432"/>
    </location>
</feature>
<dbReference type="Pfam" id="PF10358">
    <property type="entry name" value="NT-C2"/>
    <property type="match status" value="1"/>
</dbReference>
<feature type="region of interest" description="Disordered" evidence="1">
    <location>
        <begin position="376"/>
        <end position="466"/>
    </location>
</feature>
<keyword evidence="4" id="KW-1185">Reference proteome</keyword>
<dbReference type="GO" id="GO:0005643">
    <property type="term" value="C:nuclear pore"/>
    <property type="evidence" value="ECO:0007669"/>
    <property type="project" value="InterPro"/>
</dbReference>
<evidence type="ECO:0000313" key="4">
    <source>
        <dbReference type="Proteomes" id="UP001415857"/>
    </source>
</evidence>
<feature type="region of interest" description="Disordered" evidence="1">
    <location>
        <begin position="162"/>
        <end position="253"/>
    </location>
</feature>
<dbReference type="PANTHER" id="PTHR31344">
    <property type="entry name" value="NUCLEAR PORE COMPLEX PROTEIN NUP205"/>
    <property type="match status" value="1"/>
</dbReference>
<dbReference type="EMBL" id="JBBPBK010000010">
    <property type="protein sequence ID" value="KAK9277706.1"/>
    <property type="molecule type" value="Genomic_DNA"/>
</dbReference>
<feature type="compositionally biased region" description="Polar residues" evidence="1">
    <location>
        <begin position="376"/>
        <end position="394"/>
    </location>
</feature>
<sequence>MVLGLRSKNRKGVPVQVDYLVSVEEIRPWPTSQSPKTIQSILVQWENGDQSSGSFTSGVGDGKIEFNESFRLPTTLCREASGKSRARESFQKNCLEFYLYEPRKDKAVKGQLLGSAVINLADYGIIEENMSISAPLNCKRSFRNTAQPVLFVKIQPFEPKGSLSKEVSLDNDGSQSVSEFASEEYGEEAEIDSFSDEDDVSSHSSRTISSSAFKATGGSPSHNGENGSESSNDSTRRGNVEPALHPRVASSKPEVNAVAKALGHLNGSLSPSSSIHLPSDIGNDTASSSKFQEGSLMPILKKSVTYSVKSSSSPLGYLDKNEESGNYIRRIEQESMVQEFHEKADRSGKIQENTQQSLPGNIIDSLAAKVAPSDSSFQVGVNSDHASSTSSQANGEDDRKTWRQNNVDQGEAIIITDLHVSHPEYKEKKEQQENGPEEQILEEKKHSSENKPQDATEKQVTDRSGTLTFSRRALGVQGSNITSSKLRHVNSVQLPFDSAKSSGFGNSQFMAKAKVINIQEHAHNNSASYATNERKETTDSFYESKVDLESRMKMLEEELREAAAVEVGLYSIVAEHGSSTNKVHAPARRLSRFYLHACKARSQLKMANAASAAVSGLVLVSKACGNDVPRLTFWLSNSIVLRAIVSQAVGEMSLTAGSCTNNGGGKLDERFPSRLNESFSNEEEKNISIGSSDDWEDPQTFIIALEKIEAWIFSRIVESVWWQTLTPHMQSAAAKGSSSRKTNGRRYGLSDQNQGNFSIDLWKKAFKDACERLCPIRAGGHECGCLHVLARLVMEQLVSRLDVAMFNAILRESADEMPTDPVSDPISDSKVLPIPAGKSSFGAGAQLKNAIGNWSRWLTDLFGIDDDDSPEDENKPDVDKRLESETSFKAFHLLNALSDLMMLPLEMLADMSTRKEVCPTFGAPLVKRVLNNFVPDEFCPDPIPVFILEALDSEVSLEDDDESITSIPLDATPTVYAPPSTASLIGFMGEIGTQTLSRSGSSVLRKSYTSDDELDELDSPITSIISDNVRISASSTKPNWMQKVKGGRNVVRYKLLREVWRDGE</sequence>
<feature type="compositionally biased region" description="Basic and acidic residues" evidence="1">
    <location>
        <begin position="441"/>
        <end position="461"/>
    </location>
</feature>
<dbReference type="PROSITE" id="PS51840">
    <property type="entry name" value="C2_NT"/>
    <property type="match status" value="1"/>
</dbReference>
<dbReference type="AlphaFoldDB" id="A0AAP0WUR9"/>
<feature type="compositionally biased region" description="Acidic residues" evidence="1">
    <location>
        <begin position="181"/>
        <end position="199"/>
    </location>
</feature>
<evidence type="ECO:0000259" key="2">
    <source>
        <dbReference type="PROSITE" id="PS51840"/>
    </source>
</evidence>
<accession>A0AAP0WUR9</accession>
<protein>
    <recommendedName>
        <fullName evidence="2">C2 NT-type domain-containing protein</fullName>
    </recommendedName>
</protein>
<evidence type="ECO:0000313" key="3">
    <source>
        <dbReference type="EMBL" id="KAK9277706.1"/>
    </source>
</evidence>
<comment type="caution">
    <text evidence="3">The sequence shown here is derived from an EMBL/GenBank/DDBJ whole genome shotgun (WGS) entry which is preliminary data.</text>
</comment>
<reference evidence="3 4" key="1">
    <citation type="journal article" date="2024" name="Plant J.">
        <title>Genome sequences and population genomics reveal climatic adaptation and genomic divergence between two closely related sweetgum species.</title>
        <authorList>
            <person name="Xu W.Q."/>
            <person name="Ren C.Q."/>
            <person name="Zhang X.Y."/>
            <person name="Comes H.P."/>
            <person name="Liu X.H."/>
            <person name="Li Y.G."/>
            <person name="Kettle C.J."/>
            <person name="Jalonen R."/>
            <person name="Gaisberger H."/>
            <person name="Ma Y.Z."/>
            <person name="Qiu Y.X."/>
        </authorList>
    </citation>
    <scope>NUCLEOTIDE SEQUENCE [LARGE SCALE GENOMIC DNA]</scope>
    <source>
        <strain evidence="3">Hangzhou</strain>
    </source>
</reference>
<dbReference type="Proteomes" id="UP001415857">
    <property type="component" value="Unassembled WGS sequence"/>
</dbReference>
<proteinExistence type="predicted"/>
<dbReference type="InterPro" id="IPR021827">
    <property type="entry name" value="Nup186/Nup192/Nup205"/>
</dbReference>
<dbReference type="InterPro" id="IPR019448">
    <property type="entry name" value="NT-C2"/>
</dbReference>
<gene>
    <name evidence="3" type="ORF">L1049_007253</name>
</gene>
<organism evidence="3 4">
    <name type="scientific">Liquidambar formosana</name>
    <name type="common">Formosan gum</name>
    <dbReference type="NCBI Taxonomy" id="63359"/>
    <lineage>
        <taxon>Eukaryota</taxon>
        <taxon>Viridiplantae</taxon>
        <taxon>Streptophyta</taxon>
        <taxon>Embryophyta</taxon>
        <taxon>Tracheophyta</taxon>
        <taxon>Spermatophyta</taxon>
        <taxon>Magnoliopsida</taxon>
        <taxon>eudicotyledons</taxon>
        <taxon>Gunneridae</taxon>
        <taxon>Pentapetalae</taxon>
        <taxon>Saxifragales</taxon>
        <taxon>Altingiaceae</taxon>
        <taxon>Liquidambar</taxon>
    </lineage>
</organism>
<name>A0AAP0WUR9_LIQFO</name>
<evidence type="ECO:0000256" key="1">
    <source>
        <dbReference type="SAM" id="MobiDB-lite"/>
    </source>
</evidence>
<dbReference type="PANTHER" id="PTHR31344:SF13">
    <property type="entry name" value="EEIG1_EHBP1 PROTEIN AMINO-TERMINAL DOMAIN PROTEIN"/>
    <property type="match status" value="1"/>
</dbReference>
<feature type="domain" description="C2 NT-type" evidence="2">
    <location>
        <begin position="7"/>
        <end position="158"/>
    </location>
</feature>
<feature type="compositionally biased region" description="Low complexity" evidence="1">
    <location>
        <begin position="202"/>
        <end position="233"/>
    </location>
</feature>